<feature type="compositionally biased region" description="Gly residues" evidence="4">
    <location>
        <begin position="859"/>
        <end position="868"/>
    </location>
</feature>
<reference evidence="5" key="1">
    <citation type="submission" date="2023-01" db="EMBL/GenBank/DDBJ databases">
        <title>Metagenome sequencing of chrysophaentin producing Chrysophaeum taylorii.</title>
        <authorList>
            <person name="Davison J."/>
            <person name="Bewley C."/>
        </authorList>
    </citation>
    <scope>NUCLEOTIDE SEQUENCE</scope>
    <source>
        <strain evidence="5">NIES-1699</strain>
    </source>
</reference>
<keyword evidence="3" id="KW-0268">Exocytosis</keyword>
<keyword evidence="2" id="KW-0813">Transport</keyword>
<keyword evidence="6" id="KW-1185">Reference proteome</keyword>
<proteinExistence type="inferred from homology"/>
<evidence type="ECO:0000313" key="5">
    <source>
        <dbReference type="EMBL" id="KAJ8598598.1"/>
    </source>
</evidence>
<evidence type="ECO:0008006" key="7">
    <source>
        <dbReference type="Google" id="ProtNLM"/>
    </source>
</evidence>
<name>A0AAD7U7N5_9STRA</name>
<dbReference type="Proteomes" id="UP001230188">
    <property type="component" value="Unassembled WGS sequence"/>
</dbReference>
<protein>
    <recommendedName>
        <fullName evidence="7">Exocyst complex component Sec6</fullName>
    </recommendedName>
</protein>
<dbReference type="GO" id="GO:0006887">
    <property type="term" value="P:exocytosis"/>
    <property type="evidence" value="ECO:0007669"/>
    <property type="project" value="UniProtKB-KW"/>
</dbReference>
<comment type="caution">
    <text evidence="5">The sequence shown here is derived from an EMBL/GenBank/DDBJ whole genome shotgun (WGS) entry which is preliminary data.</text>
</comment>
<evidence type="ECO:0000256" key="3">
    <source>
        <dbReference type="ARBA" id="ARBA00022483"/>
    </source>
</evidence>
<dbReference type="InterPro" id="IPR042532">
    <property type="entry name" value="EXOC3/Sec6_C"/>
</dbReference>
<evidence type="ECO:0000256" key="2">
    <source>
        <dbReference type="ARBA" id="ARBA00022448"/>
    </source>
</evidence>
<comment type="similarity">
    <text evidence="1">Belongs to the SEC6 family.</text>
</comment>
<sequence>MALLQQRGRERARASILRRVEKGVLTLEAMEELRDEYEGRKRLAERRIRVCLETRKVGVRIAIEKIGDAAEVAGRIDKEFEALRVASSEAKRLVIEFPRSELEEARAAIRNLRSLLVQIDFYSSIPTRCRSLRQLLAAAPHRYLKEVYKRSMELEIWRLALNREVCVASHRARIGESKKNAELGALAKILGSHFADVSRLVAEVFSVLHATLNSTESLASREATHLVACAEVVEMHELLQTRLVADATRDALRFGEEPAAAVEKLRASPAGAASRDDALAKLYDAARRRAAELFAEHHLRFADEDYSQTSALLGAATKLVADLDATRKRAAPCVPDSWNLVRLVRAAYETHVHRQLSPLWGKTTDLEVADLIEVAEWLDYYNAVIDQLDPPGGGEDDDAAAVVEHGRVALRPRGKSESFRAAGEKMMRAYLDRITAQVEGWFASIRTREATLRQAADGQWLTTRPEDMFLVVSTQIAVAKEHAARAAKANSNANQHVATVSLRCLEELRADAARSLDKVDACVDAISDVVLRGLAFSFDEESMSFRGADDDDDVEKTAEISGGGGSSSGAIILKVEQLCAIANDSLRVQERCEDVFLSELDRGVSLQSVQSVLKDVVADYGDLAVRACEAAAAVPFLDLRETLSHEAPGSAAWQNRDPDQPDAVDVALETIDEYLADFREWLPEVLVTKVSRAAFERLVVSYVDGLLRSSAVFSDADAAAQNLLRDQNKILHYFFPHGASGLRDPAAVADRLEILRVIADVVAANPPDFPRYALEHLVAEFGTDTQAVLLSLVSRHPAVASTLIISQRRTTLVAQTKRLLQDVVNAMPDGPALSTTLPSRFAPLTPAGFRLLRGGGAGAGAGGGGGGGPAPPAAATTS</sequence>
<organism evidence="5 6">
    <name type="scientific">Chrysophaeum taylorii</name>
    <dbReference type="NCBI Taxonomy" id="2483200"/>
    <lineage>
        <taxon>Eukaryota</taxon>
        <taxon>Sar</taxon>
        <taxon>Stramenopiles</taxon>
        <taxon>Ochrophyta</taxon>
        <taxon>Pelagophyceae</taxon>
        <taxon>Pelagomonadales</taxon>
        <taxon>Pelagomonadaceae</taxon>
        <taxon>Chrysophaeum</taxon>
    </lineage>
</organism>
<dbReference type="Pfam" id="PF06046">
    <property type="entry name" value="Sec6"/>
    <property type="match status" value="1"/>
</dbReference>
<dbReference type="PANTHER" id="PTHR21292">
    <property type="entry name" value="EXOCYST COMPLEX COMPONENT SEC6-RELATED"/>
    <property type="match status" value="1"/>
</dbReference>
<dbReference type="Gene3D" id="1.10.357.50">
    <property type="match status" value="1"/>
</dbReference>
<dbReference type="GO" id="GO:0051601">
    <property type="term" value="P:exocyst localization"/>
    <property type="evidence" value="ECO:0007669"/>
    <property type="project" value="TreeGrafter"/>
</dbReference>
<feature type="region of interest" description="Disordered" evidence="4">
    <location>
        <begin position="859"/>
        <end position="878"/>
    </location>
</feature>
<evidence type="ECO:0000256" key="1">
    <source>
        <dbReference type="ARBA" id="ARBA00009447"/>
    </source>
</evidence>
<evidence type="ECO:0000313" key="6">
    <source>
        <dbReference type="Proteomes" id="UP001230188"/>
    </source>
</evidence>
<dbReference type="GO" id="GO:0000149">
    <property type="term" value="F:SNARE binding"/>
    <property type="evidence" value="ECO:0007669"/>
    <property type="project" value="TreeGrafter"/>
</dbReference>
<gene>
    <name evidence="5" type="ORF">CTAYLR_001696</name>
</gene>
<dbReference type="Gene3D" id="1.10.357.70">
    <property type="entry name" value="Exocyst complex component Sec6, C-terminal domain"/>
    <property type="match status" value="1"/>
</dbReference>
<dbReference type="GO" id="GO:0000145">
    <property type="term" value="C:exocyst"/>
    <property type="evidence" value="ECO:0007669"/>
    <property type="project" value="InterPro"/>
</dbReference>
<dbReference type="PANTHER" id="PTHR21292:SF1">
    <property type="entry name" value="EXOCYST COMPLEX COMPONENT 3"/>
    <property type="match status" value="1"/>
</dbReference>
<dbReference type="InterPro" id="IPR010326">
    <property type="entry name" value="EXOC3/Sec6"/>
</dbReference>
<evidence type="ECO:0000256" key="4">
    <source>
        <dbReference type="SAM" id="MobiDB-lite"/>
    </source>
</evidence>
<accession>A0AAD7U7N5</accession>
<dbReference type="EMBL" id="JAQMWT010000670">
    <property type="protein sequence ID" value="KAJ8598598.1"/>
    <property type="molecule type" value="Genomic_DNA"/>
</dbReference>
<dbReference type="AlphaFoldDB" id="A0AAD7U7N5"/>